<comment type="caution">
    <text evidence="2">The sequence shown here is derived from an EMBL/GenBank/DDBJ whole genome shotgun (WGS) entry which is preliminary data.</text>
</comment>
<evidence type="ECO:0000313" key="2">
    <source>
        <dbReference type="EMBL" id="KAG5630880.1"/>
    </source>
</evidence>
<dbReference type="PANTHER" id="PTHR48449">
    <property type="entry name" value="DUF1985 DOMAIN-CONTAINING PROTEIN"/>
    <property type="match status" value="1"/>
</dbReference>
<keyword evidence="3" id="KW-1185">Reference proteome</keyword>
<sequence>MPLFIGRKEFAIVSGLKCHPLFEPVLEFIVQKEPRRRKKGGKEETRQSIEEQDLDTSRKHKESLCLLWFVHNVLLAKDLNNNISLKWVNLSQDIEAFNNYFWGHERLKTNNLFGFPWDFMAWAFEAIPHLTHQVNAEEEISCPRILRWLISKTKTAKNILDLYNPHHDAVVHPWLVTTEKKLQMPYLITLRLVETLFDLVVDRVKMELAGARTIKRDRVVNELVVFDGVDGRGIDVGASVGQDHDKTKGLSLVEDALAFSVRSARNKMKILSCIFKH</sequence>
<dbReference type="InterPro" id="IPR015410">
    <property type="entry name" value="DUF1985"/>
</dbReference>
<accession>A0A9J6B2K0</accession>
<dbReference type="Pfam" id="PF09331">
    <property type="entry name" value="DUF1985"/>
    <property type="match status" value="1"/>
</dbReference>
<dbReference type="Proteomes" id="UP000824120">
    <property type="component" value="Chromosome 1"/>
</dbReference>
<dbReference type="PANTHER" id="PTHR48449:SF1">
    <property type="entry name" value="DUF1985 DOMAIN-CONTAINING PROTEIN"/>
    <property type="match status" value="1"/>
</dbReference>
<gene>
    <name evidence="2" type="ORF">H5410_002597</name>
</gene>
<feature type="domain" description="DUF1985" evidence="1">
    <location>
        <begin position="2"/>
        <end position="106"/>
    </location>
</feature>
<protein>
    <recommendedName>
        <fullName evidence="1">DUF1985 domain-containing protein</fullName>
    </recommendedName>
</protein>
<evidence type="ECO:0000313" key="3">
    <source>
        <dbReference type="Proteomes" id="UP000824120"/>
    </source>
</evidence>
<dbReference type="OrthoDB" id="1194650at2759"/>
<dbReference type="AlphaFoldDB" id="A0A9J6B2K0"/>
<dbReference type="EMBL" id="JACXVP010000001">
    <property type="protein sequence ID" value="KAG5630880.1"/>
    <property type="molecule type" value="Genomic_DNA"/>
</dbReference>
<organism evidence="2 3">
    <name type="scientific">Solanum commersonii</name>
    <name type="common">Commerson's wild potato</name>
    <name type="synonym">Commerson's nightshade</name>
    <dbReference type="NCBI Taxonomy" id="4109"/>
    <lineage>
        <taxon>Eukaryota</taxon>
        <taxon>Viridiplantae</taxon>
        <taxon>Streptophyta</taxon>
        <taxon>Embryophyta</taxon>
        <taxon>Tracheophyta</taxon>
        <taxon>Spermatophyta</taxon>
        <taxon>Magnoliopsida</taxon>
        <taxon>eudicotyledons</taxon>
        <taxon>Gunneridae</taxon>
        <taxon>Pentapetalae</taxon>
        <taxon>asterids</taxon>
        <taxon>lamiids</taxon>
        <taxon>Solanales</taxon>
        <taxon>Solanaceae</taxon>
        <taxon>Solanoideae</taxon>
        <taxon>Solaneae</taxon>
        <taxon>Solanum</taxon>
    </lineage>
</organism>
<proteinExistence type="predicted"/>
<reference evidence="2 3" key="1">
    <citation type="submission" date="2020-09" db="EMBL/GenBank/DDBJ databases">
        <title>De no assembly of potato wild relative species, Solanum commersonii.</title>
        <authorList>
            <person name="Cho K."/>
        </authorList>
    </citation>
    <scope>NUCLEOTIDE SEQUENCE [LARGE SCALE GENOMIC DNA]</scope>
    <source>
        <strain evidence="2">LZ3.2</strain>
        <tissue evidence="2">Leaf</tissue>
    </source>
</reference>
<evidence type="ECO:0000259" key="1">
    <source>
        <dbReference type="Pfam" id="PF09331"/>
    </source>
</evidence>
<name>A0A9J6B2K0_SOLCO</name>